<feature type="domain" description="DUF7675" evidence="1">
    <location>
        <begin position="24"/>
        <end position="86"/>
    </location>
</feature>
<evidence type="ECO:0000259" key="1">
    <source>
        <dbReference type="Pfam" id="PF24723"/>
    </source>
</evidence>
<name>A0ABU4WMB2_9FIRM</name>
<comment type="caution">
    <text evidence="2">The sequence shown here is derived from an EMBL/GenBank/DDBJ whole genome shotgun (WGS) entry which is preliminary data.</text>
</comment>
<sequence length="105" mass="12493">MKGADGMYYSREEAEKEYGQLSDFYKNDPKSKIWEAGSIGRFGPTFFSFDKIKIYQFWEDFPWNLTDEEIYIFTKEDPRMVALRGCEIVDGKLINHNLESRNDKR</sequence>
<organism evidence="2 3">
    <name type="scientific">Absicoccus intestinalis</name>
    <dbReference type="NCBI Taxonomy" id="2926319"/>
    <lineage>
        <taxon>Bacteria</taxon>
        <taxon>Bacillati</taxon>
        <taxon>Bacillota</taxon>
        <taxon>Erysipelotrichia</taxon>
        <taxon>Erysipelotrichales</taxon>
        <taxon>Erysipelotrichaceae</taxon>
        <taxon>Absicoccus</taxon>
    </lineage>
</organism>
<reference evidence="2 3" key="1">
    <citation type="submission" date="2022-03" db="EMBL/GenBank/DDBJ databases">
        <title>Novel taxa within the pig intestine.</title>
        <authorList>
            <person name="Wylensek D."/>
            <person name="Bishof K."/>
            <person name="Afrizal A."/>
            <person name="Clavel T."/>
        </authorList>
    </citation>
    <scope>NUCLEOTIDE SEQUENCE [LARGE SCALE GENOMIC DNA]</scope>
    <source>
        <strain evidence="2 3">Cla-KB-P134</strain>
    </source>
</reference>
<gene>
    <name evidence="2" type="ORF">MOZ64_07615</name>
</gene>
<evidence type="ECO:0000313" key="3">
    <source>
        <dbReference type="Proteomes" id="UP001285244"/>
    </source>
</evidence>
<keyword evidence="3" id="KW-1185">Reference proteome</keyword>
<dbReference type="RefSeq" id="WP_320325985.1">
    <property type="nucleotide sequence ID" value="NZ_JALBUS010000011.1"/>
</dbReference>
<dbReference type="Proteomes" id="UP001285244">
    <property type="component" value="Unassembled WGS sequence"/>
</dbReference>
<dbReference type="Pfam" id="PF24723">
    <property type="entry name" value="DUF7675"/>
    <property type="match status" value="1"/>
</dbReference>
<protein>
    <recommendedName>
        <fullName evidence="1">DUF7675 domain-containing protein</fullName>
    </recommendedName>
</protein>
<dbReference type="EMBL" id="JALBUS010000011">
    <property type="protein sequence ID" value="MDX8417709.1"/>
    <property type="molecule type" value="Genomic_DNA"/>
</dbReference>
<proteinExistence type="predicted"/>
<accession>A0ABU4WMB2</accession>
<dbReference type="InterPro" id="IPR056092">
    <property type="entry name" value="DUF7675"/>
</dbReference>
<evidence type="ECO:0000313" key="2">
    <source>
        <dbReference type="EMBL" id="MDX8417709.1"/>
    </source>
</evidence>